<evidence type="ECO:0000256" key="1">
    <source>
        <dbReference type="SAM" id="Phobius"/>
    </source>
</evidence>
<feature type="transmembrane region" description="Helical" evidence="1">
    <location>
        <begin position="136"/>
        <end position="160"/>
    </location>
</feature>
<keyword evidence="1" id="KW-0472">Membrane</keyword>
<keyword evidence="3" id="KW-1185">Reference proteome</keyword>
<gene>
    <name evidence="2" type="ORF">SG35_015590</name>
</gene>
<dbReference type="EMBL" id="CP059735">
    <property type="protein sequence ID" value="WDD96796.1"/>
    <property type="molecule type" value="Genomic_DNA"/>
</dbReference>
<dbReference type="KEGG" id="tact:SG35_015590"/>
<evidence type="ECO:0000313" key="3">
    <source>
        <dbReference type="Proteomes" id="UP000032568"/>
    </source>
</evidence>
<keyword evidence="1" id="KW-0812">Transmembrane</keyword>
<sequence>MPKMLATLIDRCLFTTFFILGLQLPEFMQQYMQRLSGHLHEAHYQLDQFQAIADNQFQGNLLALIERYQSNSDDVFQQTGEMIENLMLRIEGFNQSLTNLQQGDYLNRLYYFVTQVDPELAAATLRQYQLAVPLDIHALATGATFAIVLLLLGSLLSIVVKRLIRRFSANNQIITRGPLT</sequence>
<dbReference type="Pfam" id="PF11157">
    <property type="entry name" value="DUF2937"/>
    <property type="match status" value="1"/>
</dbReference>
<dbReference type="AlphaFoldDB" id="A0AAE9YJU3"/>
<protein>
    <submittedName>
        <fullName evidence="2">DUF2937 family protein</fullName>
    </submittedName>
</protein>
<dbReference type="Proteomes" id="UP000032568">
    <property type="component" value="Chromosome"/>
</dbReference>
<reference evidence="2 3" key="2">
    <citation type="journal article" date="2022" name="Mar. Drugs">
        <title>Bioassay-Guided Fractionation Leads to the Detection of Cholic Acid Generated by the Rare Thalassomonas sp.</title>
        <authorList>
            <person name="Pheiffer F."/>
            <person name="Schneider Y.K."/>
            <person name="Hansen E.H."/>
            <person name="Andersen J.H."/>
            <person name="Isaksson J."/>
            <person name="Busche T."/>
            <person name="R C."/>
            <person name="Kalinowski J."/>
            <person name="Zyl L.V."/>
            <person name="Trindade M."/>
        </authorList>
    </citation>
    <scope>NUCLEOTIDE SEQUENCE [LARGE SCALE GENOMIC DNA]</scope>
    <source>
        <strain evidence="2 3">A5K-106</strain>
    </source>
</reference>
<accession>A0AAE9YJU3</accession>
<proteinExistence type="predicted"/>
<evidence type="ECO:0000313" key="2">
    <source>
        <dbReference type="EMBL" id="WDD96796.1"/>
    </source>
</evidence>
<name>A0AAE9YJU3_9GAMM</name>
<dbReference type="InterPro" id="IPR022584">
    <property type="entry name" value="DUF2937"/>
</dbReference>
<organism evidence="2 3">
    <name type="scientific">Thalassomonas actiniarum</name>
    <dbReference type="NCBI Taxonomy" id="485447"/>
    <lineage>
        <taxon>Bacteria</taxon>
        <taxon>Pseudomonadati</taxon>
        <taxon>Pseudomonadota</taxon>
        <taxon>Gammaproteobacteria</taxon>
        <taxon>Alteromonadales</taxon>
        <taxon>Colwelliaceae</taxon>
        <taxon>Thalassomonas</taxon>
    </lineage>
</organism>
<keyword evidence="1" id="KW-1133">Transmembrane helix</keyword>
<dbReference type="RefSeq" id="WP_044834854.1">
    <property type="nucleotide sequence ID" value="NZ_CP059735.1"/>
</dbReference>
<reference evidence="2 3" key="1">
    <citation type="journal article" date="2015" name="Genome Announc.">
        <title>Draft Genome Sequences of Marine Isolates of Thalassomonas viridans and Thalassomonas actiniarum.</title>
        <authorList>
            <person name="Olonade I."/>
            <person name="van Zyl L.J."/>
            <person name="Trindade M."/>
        </authorList>
    </citation>
    <scope>NUCLEOTIDE SEQUENCE [LARGE SCALE GENOMIC DNA]</scope>
    <source>
        <strain evidence="2 3">A5K-106</strain>
    </source>
</reference>